<organism evidence="4">
    <name type="scientific">Cladocopium goreaui</name>
    <dbReference type="NCBI Taxonomy" id="2562237"/>
    <lineage>
        <taxon>Eukaryota</taxon>
        <taxon>Sar</taxon>
        <taxon>Alveolata</taxon>
        <taxon>Dinophyceae</taxon>
        <taxon>Suessiales</taxon>
        <taxon>Symbiodiniaceae</taxon>
        <taxon>Cladocopium</taxon>
    </lineage>
</organism>
<dbReference type="Proteomes" id="UP001152797">
    <property type="component" value="Unassembled WGS sequence"/>
</dbReference>
<evidence type="ECO:0000313" key="6">
    <source>
        <dbReference type="EMBL" id="CAL4804205.1"/>
    </source>
</evidence>
<evidence type="ECO:0000313" key="7">
    <source>
        <dbReference type="Proteomes" id="UP001152797"/>
    </source>
</evidence>
<feature type="coiled-coil region" evidence="2">
    <location>
        <begin position="391"/>
        <end position="495"/>
    </location>
</feature>
<reference evidence="5" key="2">
    <citation type="submission" date="2024-04" db="EMBL/GenBank/DDBJ databases">
        <authorList>
            <person name="Chen Y."/>
            <person name="Shah S."/>
            <person name="Dougan E. K."/>
            <person name="Thang M."/>
            <person name="Chan C."/>
        </authorList>
    </citation>
    <scope>NUCLEOTIDE SEQUENCE [LARGE SCALE GENOMIC DNA]</scope>
</reference>
<evidence type="ECO:0000256" key="2">
    <source>
        <dbReference type="SAM" id="Coils"/>
    </source>
</evidence>
<gene>
    <name evidence="4" type="ORF">C1SCF055_LOCUS41584</name>
</gene>
<reference evidence="4" key="1">
    <citation type="submission" date="2022-10" db="EMBL/GenBank/DDBJ databases">
        <authorList>
            <person name="Chen Y."/>
            <person name="Dougan E. K."/>
            <person name="Chan C."/>
            <person name="Rhodes N."/>
            <person name="Thang M."/>
        </authorList>
    </citation>
    <scope>NUCLEOTIDE SEQUENCE</scope>
</reference>
<evidence type="ECO:0000256" key="3">
    <source>
        <dbReference type="SAM" id="MobiDB-lite"/>
    </source>
</evidence>
<dbReference type="PANTHER" id="PTHR45622">
    <property type="entry name" value="UBIQUITIN-PROTEIN LIGASE E3A-RELATED"/>
    <property type="match status" value="1"/>
</dbReference>
<dbReference type="EMBL" id="CAMXCT020006609">
    <property type="protein sequence ID" value="CAL1170268.1"/>
    <property type="molecule type" value="Genomic_DNA"/>
</dbReference>
<feature type="compositionally biased region" description="Basic and acidic residues" evidence="3">
    <location>
        <begin position="688"/>
        <end position="700"/>
    </location>
</feature>
<comment type="caution">
    <text evidence="4">The sequence shown here is derived from an EMBL/GenBank/DDBJ whole genome shotgun (WGS) entry which is preliminary data.</text>
</comment>
<dbReference type="OrthoDB" id="8068875at2759"/>
<evidence type="ECO:0000313" key="4">
    <source>
        <dbReference type="EMBL" id="CAI4016893.1"/>
    </source>
</evidence>
<dbReference type="EMBL" id="CAMXCT030006609">
    <property type="protein sequence ID" value="CAL4804205.1"/>
    <property type="molecule type" value="Genomic_DNA"/>
</dbReference>
<dbReference type="InterPro" id="IPR051709">
    <property type="entry name" value="Ub-ligase/GTPase-reg"/>
</dbReference>
<dbReference type="Gene3D" id="2.130.10.30">
    <property type="entry name" value="Regulator of chromosome condensation 1/beta-lactamase-inhibitor protein II"/>
    <property type="match status" value="2"/>
</dbReference>
<protein>
    <submittedName>
        <fullName evidence="6">Outer membrane adhesin like protein</fullName>
    </submittedName>
</protein>
<name>A0A9P1DXT7_9DINO</name>
<evidence type="ECO:0000256" key="1">
    <source>
        <dbReference type="ARBA" id="ARBA00022737"/>
    </source>
</evidence>
<accession>A0A9P1DXT7</accession>
<dbReference type="InterPro" id="IPR000408">
    <property type="entry name" value="Reg_chr_condens"/>
</dbReference>
<feature type="region of interest" description="Disordered" evidence="3">
    <location>
        <begin position="640"/>
        <end position="711"/>
    </location>
</feature>
<dbReference type="PANTHER" id="PTHR45622:SF70">
    <property type="entry name" value="SECRETION-REGULATING GUANINE NUCLEOTIDE EXCHANGE FACTOR"/>
    <property type="match status" value="1"/>
</dbReference>
<keyword evidence="2" id="KW-0175">Coiled coil</keyword>
<dbReference type="AlphaFoldDB" id="A0A9P1DXT7"/>
<dbReference type="Pfam" id="PF13540">
    <property type="entry name" value="RCC1_2"/>
    <property type="match status" value="5"/>
</dbReference>
<sequence>MEAAGFQHTVLLLNDGTAMACGDNGYGQCDIPPLTAGMSYTQVSAGYLHTVLLRSDGAAVACGRNANGKCDIPPLDAGVSYTQVSAGCEHTALLRSDGTAVACGDNEYGQCNIPPLDEGISYTHVSAGDLHTVLLRSDGTAVACGQNAHQQCNIPPLIGDMSYTQVSTRYLHTVLLRSDGAAVAFGCNNYLQCMIPPLTAGMSYTQVSAGCSHTVLLRNDGTTVACGHNRDNQCKIPPLKAGISYTHVSAGAFHSVFLRSDGTAVACGGNGEKQCKIPSLTSWSELLSFTPASRRYICHDYTPRVNEPVRVLQLDLVCQDDVFLLTCSSLAGHEVLRFEASGSALALDTHREIAEKLDANLGSIQAVLPHGELLASVYKANPLDKKYGELAKKVEEEIKRLIQEKTQGNLKLAEMRKKKNLKGEEVEKLATETAAAGGIARSAQEAAEKADAKFKEAEKKCEAQKSLAEKAATVATTAQAEYGQAKDEASNAEMEVQNRMAEKQQVLELRNSVQSYYDSTDLMTKSMEASLAKLTGGEEESTKKPWDLMREDENVKKSMVSYNLMVGQFRRLFFENKDIYTLVAESTREIHENAQAAWLLQCDPEEELEEEWKKSGSVEKLNEHCGVGLWKHLGVERQNFPTKGETVPASETPVEEPKPAESVETEPEAPEPTEVPEAVPEATEEVNVEPKDEEEVHNAEPLEDEPNNAEPALLQAKDLALVRQIRRHRQREASAL</sequence>
<keyword evidence="7" id="KW-1185">Reference proteome</keyword>
<evidence type="ECO:0000313" key="5">
    <source>
        <dbReference type="EMBL" id="CAL1170268.1"/>
    </source>
</evidence>
<dbReference type="GO" id="GO:0005737">
    <property type="term" value="C:cytoplasm"/>
    <property type="evidence" value="ECO:0007669"/>
    <property type="project" value="TreeGrafter"/>
</dbReference>
<dbReference type="SUPFAM" id="SSF50985">
    <property type="entry name" value="RCC1/BLIP-II"/>
    <property type="match status" value="1"/>
</dbReference>
<proteinExistence type="predicted"/>
<dbReference type="EMBL" id="CAMXCT010006609">
    <property type="protein sequence ID" value="CAI4016893.1"/>
    <property type="molecule type" value="Genomic_DNA"/>
</dbReference>
<keyword evidence="1" id="KW-0677">Repeat</keyword>
<dbReference type="InterPro" id="IPR009091">
    <property type="entry name" value="RCC1/BLIP-II"/>
</dbReference>
<dbReference type="PROSITE" id="PS00626">
    <property type="entry name" value="RCC1_2"/>
    <property type="match status" value="1"/>
</dbReference>